<evidence type="ECO:0000313" key="3">
    <source>
        <dbReference type="EMBL" id="ARP57743.1"/>
    </source>
</evidence>
<name>A0A1W6WND5_BACTU</name>
<dbReference type="PANTHER" id="PTHR34976:SF1">
    <property type="entry name" value="TOXIN BC_0920"/>
    <property type="match status" value="1"/>
</dbReference>
<dbReference type="PANTHER" id="PTHR34976">
    <property type="entry name" value="RIBONUCLEASE YQCG-RELATED"/>
    <property type="match status" value="1"/>
</dbReference>
<dbReference type="NCBIfam" id="TIGR03930">
    <property type="entry name" value="WXG100_ESAT6"/>
    <property type="match status" value="1"/>
</dbReference>
<feature type="domain" description="Bacterial EndoU nuclease" evidence="2">
    <location>
        <begin position="372"/>
        <end position="492"/>
    </location>
</feature>
<dbReference type="SUPFAM" id="SSF140453">
    <property type="entry name" value="EsxAB dimer-like"/>
    <property type="match status" value="1"/>
</dbReference>
<gene>
    <name evidence="3" type="ORF">CAB88_11905</name>
</gene>
<sequence>MVQIKVTPEMLEDVANRASNTRIALESIHNNLCNEIDHLCFQWIGASNQQFIQMFNDARPKAFTSINSIIKVEEDLKRIAEKFRTADASYDGNLEEGAMCGKLNSEKNDGSLRDKVWHGLKETYEDLSKIQNSDESLYDKFKHGIDAAYKDVNKIKDTIDDEIASAFEKSGLGVPYYLKKGMSDAIGDELLGLADAAIHPIDTFNNTIEAVSHPVETFNTIKQTISDSWNRDVTNGDSYSGAEWYGSAAGHTILAVGQLFVGTKGVDKIAMLNPGTKLAEISRTANQSLQDAASLFNRNHNEFALAGGNNIRSAFDTPDFRKAEEKLSTHQFAKDEAGSSGNNPVNESHTSSLSTSEIISSLQETENFRSNSLKHILEGEINRRGEATGYHSEFLENTHGRIIPGTDRNINDYGAYKAQVEVDGIPKAVNGGYSTFFPKDWHPQQIVDNINEAYSNKIHMGGNTNIYDGVGIDGLPIRLFLDGNGKIISAFPRQGR</sequence>
<evidence type="ECO:0000256" key="1">
    <source>
        <dbReference type="SAM" id="MobiDB-lite"/>
    </source>
</evidence>
<dbReference type="AlphaFoldDB" id="A0A1W6WND5"/>
<dbReference type="InterPro" id="IPR010310">
    <property type="entry name" value="T7SS_ESAT-6-like"/>
</dbReference>
<dbReference type="SMR" id="A0A1W6WND5"/>
<dbReference type="Pfam" id="PF06013">
    <property type="entry name" value="WXG100"/>
    <property type="match status" value="1"/>
</dbReference>
<dbReference type="InterPro" id="IPR051768">
    <property type="entry name" value="Bact_secretion_toxin"/>
</dbReference>
<evidence type="ECO:0000313" key="4">
    <source>
        <dbReference type="Proteomes" id="UP000194143"/>
    </source>
</evidence>
<proteinExistence type="predicted"/>
<feature type="compositionally biased region" description="Low complexity" evidence="1">
    <location>
        <begin position="347"/>
        <end position="358"/>
    </location>
</feature>
<dbReference type="InterPro" id="IPR036689">
    <property type="entry name" value="ESAT-6-like_sf"/>
</dbReference>
<dbReference type="Gene3D" id="1.10.287.850">
    <property type="entry name" value="HP0062-like domain"/>
    <property type="match status" value="1"/>
</dbReference>
<feature type="compositionally biased region" description="Basic and acidic residues" evidence="1">
    <location>
        <begin position="327"/>
        <end position="337"/>
    </location>
</feature>
<evidence type="ECO:0000259" key="2">
    <source>
        <dbReference type="Pfam" id="PF14436"/>
    </source>
</evidence>
<feature type="region of interest" description="Disordered" evidence="1">
    <location>
        <begin position="327"/>
        <end position="358"/>
    </location>
</feature>
<protein>
    <recommendedName>
        <fullName evidence="2">Bacterial EndoU nuclease domain-containing protein</fullName>
    </recommendedName>
</protein>
<organism evidence="3 4">
    <name type="scientific">Bacillus thuringiensis</name>
    <dbReference type="NCBI Taxonomy" id="1428"/>
    <lineage>
        <taxon>Bacteria</taxon>
        <taxon>Bacillati</taxon>
        <taxon>Bacillota</taxon>
        <taxon>Bacilli</taxon>
        <taxon>Bacillales</taxon>
        <taxon>Bacillaceae</taxon>
        <taxon>Bacillus</taxon>
        <taxon>Bacillus cereus group</taxon>
    </lineage>
</organism>
<keyword evidence="4" id="KW-1185">Reference proteome</keyword>
<accession>A0A1W6WND5</accession>
<dbReference type="EMBL" id="CP021061">
    <property type="protein sequence ID" value="ARP57743.1"/>
    <property type="molecule type" value="Genomic_DNA"/>
</dbReference>
<reference evidence="3 4" key="1">
    <citation type="submission" date="2017-04" db="EMBL/GenBank/DDBJ databases">
        <title>Complete Genome Sequence of Bacillus thuringiensis type Strain ATCC 10792.</title>
        <authorList>
            <person name="Oh D.-H."/>
            <person name="Park B.-J."/>
            <person name="Shuai W."/>
            <person name="Chelliah R."/>
        </authorList>
    </citation>
    <scope>NUCLEOTIDE SEQUENCE [LARGE SCALE GENOMIC DNA]</scope>
    <source>
        <strain evidence="3 4">ATCC 10792</strain>
    </source>
</reference>
<dbReference type="InterPro" id="IPR029501">
    <property type="entry name" value="EndoU_bac"/>
</dbReference>
<dbReference type="GO" id="GO:0004519">
    <property type="term" value="F:endonuclease activity"/>
    <property type="evidence" value="ECO:0007669"/>
    <property type="project" value="InterPro"/>
</dbReference>
<dbReference type="Proteomes" id="UP000194143">
    <property type="component" value="Chromosome"/>
</dbReference>
<dbReference type="Pfam" id="PF14436">
    <property type="entry name" value="EndoU_bacteria"/>
    <property type="match status" value="1"/>
</dbReference>
<dbReference type="RefSeq" id="WP_000249917.1">
    <property type="nucleotide sequence ID" value="NZ_CP021061.1"/>
</dbReference>